<organism evidence="3 4">
    <name type="scientific">Nonomuraea insulae</name>
    <dbReference type="NCBI Taxonomy" id="1616787"/>
    <lineage>
        <taxon>Bacteria</taxon>
        <taxon>Bacillati</taxon>
        <taxon>Actinomycetota</taxon>
        <taxon>Actinomycetes</taxon>
        <taxon>Streptosporangiales</taxon>
        <taxon>Streptosporangiaceae</taxon>
        <taxon>Nonomuraea</taxon>
    </lineage>
</organism>
<evidence type="ECO:0000256" key="1">
    <source>
        <dbReference type="SAM" id="MobiDB-lite"/>
    </source>
</evidence>
<protein>
    <submittedName>
        <fullName evidence="3">DUF6203 family protein</fullName>
    </submittedName>
</protein>
<dbReference type="InterPro" id="IPR045777">
    <property type="entry name" value="DUF6203"/>
</dbReference>
<dbReference type="Pfam" id="PF19706">
    <property type="entry name" value="DUF6203"/>
    <property type="match status" value="1"/>
</dbReference>
<keyword evidence="2" id="KW-1133">Transmembrane helix</keyword>
<keyword evidence="2" id="KW-0812">Transmembrane</keyword>
<gene>
    <name evidence="3" type="ORF">ACFPZ3_44935</name>
</gene>
<feature type="transmembrane region" description="Helical" evidence="2">
    <location>
        <begin position="12"/>
        <end position="30"/>
    </location>
</feature>
<name>A0ABW1CZG3_9ACTN</name>
<dbReference type="RefSeq" id="WP_379520522.1">
    <property type="nucleotide sequence ID" value="NZ_JBHSPA010000060.1"/>
</dbReference>
<feature type="region of interest" description="Disordered" evidence="1">
    <location>
        <begin position="39"/>
        <end position="65"/>
    </location>
</feature>
<sequence length="65" mass="7387">MMKLLKLLVARRLAVSPMGLVVLGLGWFLARRRKRQLVEREGGRAAHESGRAGPKRERMVRAGRH</sequence>
<comment type="caution">
    <text evidence="3">The sequence shown here is derived from an EMBL/GenBank/DDBJ whole genome shotgun (WGS) entry which is preliminary data.</text>
</comment>
<evidence type="ECO:0000256" key="2">
    <source>
        <dbReference type="SAM" id="Phobius"/>
    </source>
</evidence>
<evidence type="ECO:0000313" key="4">
    <source>
        <dbReference type="Proteomes" id="UP001596058"/>
    </source>
</evidence>
<dbReference type="Proteomes" id="UP001596058">
    <property type="component" value="Unassembled WGS sequence"/>
</dbReference>
<dbReference type="EMBL" id="JBHSPA010000060">
    <property type="protein sequence ID" value="MFC5831043.1"/>
    <property type="molecule type" value="Genomic_DNA"/>
</dbReference>
<reference evidence="4" key="1">
    <citation type="journal article" date="2019" name="Int. J. Syst. Evol. Microbiol.">
        <title>The Global Catalogue of Microorganisms (GCM) 10K type strain sequencing project: providing services to taxonomists for standard genome sequencing and annotation.</title>
        <authorList>
            <consortium name="The Broad Institute Genomics Platform"/>
            <consortium name="The Broad Institute Genome Sequencing Center for Infectious Disease"/>
            <person name="Wu L."/>
            <person name="Ma J."/>
        </authorList>
    </citation>
    <scope>NUCLEOTIDE SEQUENCE [LARGE SCALE GENOMIC DNA]</scope>
    <source>
        <strain evidence="4">CCUG 53903</strain>
    </source>
</reference>
<keyword evidence="4" id="KW-1185">Reference proteome</keyword>
<evidence type="ECO:0000313" key="3">
    <source>
        <dbReference type="EMBL" id="MFC5831043.1"/>
    </source>
</evidence>
<accession>A0ABW1CZG3</accession>
<proteinExistence type="predicted"/>
<keyword evidence="2" id="KW-0472">Membrane</keyword>